<evidence type="ECO:0000256" key="5">
    <source>
        <dbReference type="PIRSR" id="PIRSR602129-50"/>
    </source>
</evidence>
<evidence type="ECO:0000256" key="6">
    <source>
        <dbReference type="SAM" id="MobiDB-lite"/>
    </source>
</evidence>
<dbReference type="SUPFAM" id="SSF53383">
    <property type="entry name" value="PLP-dependent transferases"/>
    <property type="match status" value="1"/>
</dbReference>
<feature type="compositionally biased region" description="Basic and acidic residues" evidence="6">
    <location>
        <begin position="230"/>
        <end position="240"/>
    </location>
</feature>
<evidence type="ECO:0000256" key="1">
    <source>
        <dbReference type="ARBA" id="ARBA00001933"/>
    </source>
</evidence>
<feature type="chain" id="PRO_5003266461" evidence="8">
    <location>
        <begin position="22"/>
        <end position="1044"/>
    </location>
</feature>
<keyword evidence="7" id="KW-1133">Transmembrane helix</keyword>
<feature type="compositionally biased region" description="Low complexity" evidence="6">
    <location>
        <begin position="982"/>
        <end position="1000"/>
    </location>
</feature>
<accession>F1KTF3</accession>
<dbReference type="GO" id="GO:0006520">
    <property type="term" value="P:amino acid metabolic process"/>
    <property type="evidence" value="ECO:0007669"/>
    <property type="project" value="InterPro"/>
</dbReference>
<feature type="transmembrane region" description="Helical" evidence="7">
    <location>
        <begin position="187"/>
        <end position="210"/>
    </location>
</feature>
<dbReference type="PRINTS" id="PR00800">
    <property type="entry name" value="YHDCRBOXLASE"/>
</dbReference>
<feature type="compositionally biased region" description="Basic residues" evidence="6">
    <location>
        <begin position="241"/>
        <end position="252"/>
    </location>
</feature>
<name>F1KTF3_ASCSU</name>
<feature type="compositionally biased region" description="Basic residues" evidence="6">
    <location>
        <begin position="1020"/>
        <end position="1036"/>
    </location>
</feature>
<dbReference type="EMBL" id="JI165570">
    <property type="protein sequence ID" value="ADY41157.1"/>
    <property type="molecule type" value="mRNA"/>
</dbReference>
<feature type="compositionally biased region" description="Basic and acidic residues" evidence="6">
    <location>
        <begin position="964"/>
        <end position="981"/>
    </location>
</feature>
<evidence type="ECO:0000256" key="8">
    <source>
        <dbReference type="SAM" id="SignalP"/>
    </source>
</evidence>
<evidence type="ECO:0000256" key="7">
    <source>
        <dbReference type="SAM" id="Phobius"/>
    </source>
</evidence>
<dbReference type="InterPro" id="IPR015421">
    <property type="entry name" value="PyrdxlP-dep_Trfase_major"/>
</dbReference>
<evidence type="ECO:0000256" key="4">
    <source>
        <dbReference type="ARBA" id="ARBA00023239"/>
    </source>
</evidence>
<feature type="modified residue" description="N6-(pyridoxal phosphate)lysine" evidence="5">
    <location>
        <position position="560"/>
    </location>
</feature>
<evidence type="ECO:0000313" key="9">
    <source>
        <dbReference type="EMBL" id="ADY41157.1"/>
    </source>
</evidence>
<dbReference type="InterPro" id="IPR015422">
    <property type="entry name" value="PyrdxlP-dep_Trfase_small"/>
</dbReference>
<evidence type="ECO:0000256" key="2">
    <source>
        <dbReference type="ARBA" id="ARBA00009533"/>
    </source>
</evidence>
<keyword evidence="7" id="KW-0812">Transmembrane</keyword>
<protein>
    <submittedName>
        <fullName evidence="9">Histidine decarboxylase</fullName>
    </submittedName>
</protein>
<proteinExistence type="evidence at transcript level"/>
<dbReference type="PANTHER" id="PTHR11999">
    <property type="entry name" value="GROUP II PYRIDOXAL-5-PHOSPHATE DECARBOXYLASE"/>
    <property type="match status" value="1"/>
</dbReference>
<sequence length="1044" mass="116790">MTCLVWYFAIILLVDVDLHEAREAVFFDGVVKVFAEEGIQPDFINYIEEYFANSSAKRFDIVRMVDARVCSKSNAFATTDLTASNRITIFFSRQNFKWCILLLNNGAVVQFYENHPNRMAAHVAVPGQGTSSIDFDKDTWQTELRSMLDEICLSMSGKIRRKRDVEKVDDRRNEDESSFWKRKTAPFWAALAIGAIITFGFVCIAIIFYIDHRKSRKYIGVLKSRTSVMKHAEKDSGEMKKGKKKSEKKKTSKTPAADEFVKKMNDVASFCVKIDERGTKKHDDAKGVPGKPLDKTVPPNEKPIELEVLLAELQSEILPMFEERPPIRAHGFYPGVQSKTDIIVSTLCDTLASQGNITDGCHAMNELEMLSTNWVGKAMGLPKQFLFETDSDGGGMILNTTTYGMFTAMVAAYQRKLHEMQSANAEAKKAGVQASGIKKMISYGCQEAHFSFDIGCRLAKVDCKLITPDTDGTIDVEELKREISGDVSNGKAPAFINVTLGSAQACTFDKLSEVVKVAKQYGIWVHVDASYAGNYFVCEQYRGRLMGIEDAHSICVNLHKCLTQCCTEAFFWTVDYKVVKRTTPIVTNMLRALHADGSCHELATAASNRYKALKTYIWFKLSGLEGLREYIRSVSAMTSRFRQHMSVDGRLIDKTCAPDYGFIVFSCQGEQANELTYRFCSHIIRSGKMAVSLVSSNRSTMIRLAFNREHFTQAEVDESWNMLRQLLDEWQSEEKKGNIISNIECARLIHEGNAGVMGPPSMSLESIGACSSLNTPVAMAETASKEKAKEREPIISPVDSSKKDEAVETDKKAQKAVVGKLHERAKTAEPPSTATAKYPDYVIKRKTGEEREAEESASKKRSKEISLKKEAREKEPKKSVNESSSKKEAKKVSSKKSAKGISSEREDKETSSKKEDKDVSSKEEINEAPSKKEAKESSSTKGDKEFSSRKMDNVGEKDDDDEKSEGISNREAEDEYNKVESESTSESSSSTSTSMSSTAKAQKRKLLQQKRKMEKASTARSRRTARTGKRDHKKASGGHFCFFM</sequence>
<evidence type="ECO:0000256" key="3">
    <source>
        <dbReference type="ARBA" id="ARBA00022898"/>
    </source>
</evidence>
<keyword evidence="3 5" id="KW-0663">Pyridoxal phosphate</keyword>
<dbReference type="Gene3D" id="3.40.640.10">
    <property type="entry name" value="Type I PLP-dependent aspartate aminotransferase-like (Major domain)"/>
    <property type="match status" value="1"/>
</dbReference>
<dbReference type="InterPro" id="IPR010977">
    <property type="entry name" value="Aromatic_deC"/>
</dbReference>
<feature type="region of interest" description="Disordered" evidence="6">
    <location>
        <begin position="781"/>
        <end position="1044"/>
    </location>
</feature>
<dbReference type="InterPro" id="IPR002129">
    <property type="entry name" value="PyrdxlP-dep_de-COase"/>
</dbReference>
<dbReference type="GO" id="GO:0030170">
    <property type="term" value="F:pyridoxal phosphate binding"/>
    <property type="evidence" value="ECO:0007669"/>
    <property type="project" value="InterPro"/>
</dbReference>
<dbReference type="AlphaFoldDB" id="F1KTF3"/>
<feature type="compositionally biased region" description="Basic and acidic residues" evidence="6">
    <location>
        <begin position="842"/>
        <end position="891"/>
    </location>
</feature>
<feature type="compositionally biased region" description="Basic and acidic residues" evidence="6">
    <location>
        <begin position="902"/>
        <end position="956"/>
    </location>
</feature>
<feature type="compositionally biased region" description="Basic and acidic residues" evidence="6">
    <location>
        <begin position="800"/>
        <end position="813"/>
    </location>
</feature>
<feature type="compositionally biased region" description="Basic and acidic residues" evidence="6">
    <location>
        <begin position="783"/>
        <end position="793"/>
    </location>
</feature>
<feature type="compositionally biased region" description="Basic residues" evidence="6">
    <location>
        <begin position="1001"/>
        <end position="1013"/>
    </location>
</feature>
<keyword evidence="7" id="KW-0472">Membrane</keyword>
<comment type="cofactor">
    <cofactor evidence="1 5">
        <name>pyridoxal 5'-phosphate</name>
        <dbReference type="ChEBI" id="CHEBI:597326"/>
    </cofactor>
</comment>
<dbReference type="Pfam" id="PF00282">
    <property type="entry name" value="Pyridoxal_deC"/>
    <property type="match status" value="1"/>
</dbReference>
<dbReference type="GO" id="GO:0019752">
    <property type="term" value="P:carboxylic acid metabolic process"/>
    <property type="evidence" value="ECO:0007669"/>
    <property type="project" value="InterPro"/>
</dbReference>
<reference evidence="9" key="1">
    <citation type="journal article" date="2011" name="Genome Res.">
        <title>Deep small RNA sequencing from the nematode Ascaris reveals conservation, functional diversification, and novel developmental profiles.</title>
        <authorList>
            <person name="Wang J."/>
            <person name="Czech B."/>
            <person name="Crunk A."/>
            <person name="Wallace A."/>
            <person name="Mitreva M."/>
            <person name="Hannon G.J."/>
            <person name="Davis R.E."/>
        </authorList>
    </citation>
    <scope>NUCLEOTIDE SEQUENCE</scope>
</reference>
<dbReference type="Gene3D" id="3.90.1150.10">
    <property type="entry name" value="Aspartate Aminotransferase, domain 1"/>
    <property type="match status" value="1"/>
</dbReference>
<dbReference type="GO" id="GO:0016831">
    <property type="term" value="F:carboxy-lyase activity"/>
    <property type="evidence" value="ECO:0007669"/>
    <property type="project" value="InterPro"/>
</dbReference>
<feature type="region of interest" description="Disordered" evidence="6">
    <location>
        <begin position="230"/>
        <end position="258"/>
    </location>
</feature>
<comment type="similarity">
    <text evidence="2">Belongs to the group II decarboxylase family.</text>
</comment>
<organism evidence="9">
    <name type="scientific">Ascaris suum</name>
    <name type="common">Pig roundworm</name>
    <name type="synonym">Ascaris lumbricoides</name>
    <dbReference type="NCBI Taxonomy" id="6253"/>
    <lineage>
        <taxon>Eukaryota</taxon>
        <taxon>Metazoa</taxon>
        <taxon>Ecdysozoa</taxon>
        <taxon>Nematoda</taxon>
        <taxon>Chromadorea</taxon>
        <taxon>Rhabditida</taxon>
        <taxon>Spirurina</taxon>
        <taxon>Ascaridomorpha</taxon>
        <taxon>Ascaridoidea</taxon>
        <taxon>Ascarididae</taxon>
        <taxon>Ascaris</taxon>
    </lineage>
</organism>
<dbReference type="InterPro" id="IPR015424">
    <property type="entry name" value="PyrdxlP-dep_Trfase"/>
</dbReference>
<dbReference type="GO" id="GO:0005737">
    <property type="term" value="C:cytoplasm"/>
    <property type="evidence" value="ECO:0007669"/>
    <property type="project" value="TreeGrafter"/>
</dbReference>
<keyword evidence="4" id="KW-0456">Lyase</keyword>
<feature type="signal peptide" evidence="8">
    <location>
        <begin position="1"/>
        <end position="21"/>
    </location>
</feature>
<keyword evidence="8" id="KW-0732">Signal</keyword>
<dbReference type="PANTHER" id="PTHR11999:SF140">
    <property type="entry name" value="HISTIDINE DECARBOXYASE LIKE"/>
    <property type="match status" value="1"/>
</dbReference>